<dbReference type="AlphaFoldDB" id="A0A834WFP9"/>
<evidence type="ECO:0000313" key="3">
    <source>
        <dbReference type="Proteomes" id="UP000634136"/>
    </source>
</evidence>
<evidence type="ECO:0000313" key="2">
    <source>
        <dbReference type="EMBL" id="KAF7821615.1"/>
    </source>
</evidence>
<dbReference type="Proteomes" id="UP000634136">
    <property type="component" value="Unassembled WGS sequence"/>
</dbReference>
<comment type="caution">
    <text evidence="2">The sequence shown here is derived from an EMBL/GenBank/DDBJ whole genome shotgun (WGS) entry which is preliminary data.</text>
</comment>
<reference evidence="2" key="1">
    <citation type="submission" date="2020-09" db="EMBL/GenBank/DDBJ databases">
        <title>Genome-Enabled Discovery of Anthraquinone Biosynthesis in Senna tora.</title>
        <authorList>
            <person name="Kang S.-H."/>
            <person name="Pandey R.P."/>
            <person name="Lee C.-M."/>
            <person name="Sim J.-S."/>
            <person name="Jeong J.-T."/>
            <person name="Choi B.-S."/>
            <person name="Jung M."/>
            <person name="Ginzburg D."/>
            <person name="Zhao K."/>
            <person name="Won S.Y."/>
            <person name="Oh T.-J."/>
            <person name="Yu Y."/>
            <person name="Kim N.-H."/>
            <person name="Lee O.R."/>
            <person name="Lee T.-H."/>
            <person name="Bashyal P."/>
            <person name="Kim T.-S."/>
            <person name="Lee W.-H."/>
            <person name="Kawkins C."/>
            <person name="Kim C.-K."/>
            <person name="Kim J.S."/>
            <person name="Ahn B.O."/>
            <person name="Rhee S.Y."/>
            <person name="Sohng J.K."/>
        </authorList>
    </citation>
    <scope>NUCLEOTIDE SEQUENCE</scope>
    <source>
        <tissue evidence="2">Leaf</tissue>
    </source>
</reference>
<accession>A0A834WFP9</accession>
<organism evidence="2 3">
    <name type="scientific">Senna tora</name>
    <dbReference type="NCBI Taxonomy" id="362788"/>
    <lineage>
        <taxon>Eukaryota</taxon>
        <taxon>Viridiplantae</taxon>
        <taxon>Streptophyta</taxon>
        <taxon>Embryophyta</taxon>
        <taxon>Tracheophyta</taxon>
        <taxon>Spermatophyta</taxon>
        <taxon>Magnoliopsida</taxon>
        <taxon>eudicotyledons</taxon>
        <taxon>Gunneridae</taxon>
        <taxon>Pentapetalae</taxon>
        <taxon>rosids</taxon>
        <taxon>fabids</taxon>
        <taxon>Fabales</taxon>
        <taxon>Fabaceae</taxon>
        <taxon>Caesalpinioideae</taxon>
        <taxon>Cassia clade</taxon>
        <taxon>Senna</taxon>
    </lineage>
</organism>
<dbReference type="EMBL" id="JAAIUW010000008">
    <property type="protein sequence ID" value="KAF7821615.1"/>
    <property type="molecule type" value="Genomic_DNA"/>
</dbReference>
<sequence>MFRTDLDLPYLHDKTLTNSDGRQDASPSERAKPSDRLVCQSAFLRETVHQTVLLVPCGTWQTVGFDREGVSPLLSLLPQTPNFSCHPLANLNAAGLGLVYPTTRSLLYSIDQGETWTCDGGQLSLSTQSINHKVDLPWLILHHKVKFSQEVLPPSLLRSQLLLIEEVASGNIVGLYHELGSQQIMPPCS</sequence>
<evidence type="ECO:0000256" key="1">
    <source>
        <dbReference type="SAM" id="MobiDB-lite"/>
    </source>
</evidence>
<proteinExistence type="predicted"/>
<name>A0A834WFP9_9FABA</name>
<feature type="region of interest" description="Disordered" evidence="1">
    <location>
        <begin position="13"/>
        <end position="32"/>
    </location>
</feature>
<keyword evidence="3" id="KW-1185">Reference proteome</keyword>
<protein>
    <submittedName>
        <fullName evidence="2">Retrovirus-related Pol polyprotein</fullName>
    </submittedName>
</protein>
<gene>
    <name evidence="2" type="ORF">G2W53_027070</name>
</gene>